<dbReference type="GO" id="GO:0005737">
    <property type="term" value="C:cytoplasm"/>
    <property type="evidence" value="ECO:0007669"/>
    <property type="project" value="TreeGrafter"/>
</dbReference>
<accession>A0A927EFI0</accession>
<dbReference type="Gene3D" id="3.50.50.60">
    <property type="entry name" value="FAD/NAD(P)-binding domain"/>
    <property type="match status" value="1"/>
</dbReference>
<dbReference type="InterPro" id="IPR006076">
    <property type="entry name" value="FAD-dep_OxRdtase"/>
</dbReference>
<comment type="caution">
    <text evidence="3">The sequence shown here is derived from an EMBL/GenBank/DDBJ whole genome shotgun (WGS) entry which is preliminary data.</text>
</comment>
<dbReference type="Proteomes" id="UP000619295">
    <property type="component" value="Unassembled WGS sequence"/>
</dbReference>
<dbReference type="EMBL" id="JACXWY010000020">
    <property type="protein sequence ID" value="MBD3848611.1"/>
    <property type="molecule type" value="Genomic_DNA"/>
</dbReference>
<dbReference type="Gene3D" id="3.30.9.10">
    <property type="entry name" value="D-Amino Acid Oxidase, subunit A, domain 2"/>
    <property type="match status" value="1"/>
</dbReference>
<keyword evidence="4" id="KW-1185">Reference proteome</keyword>
<sequence length="370" mass="39723">MMNIIVVGAGIVGSSVAYRVAQGGAKVTVLEADRIGGGTSGVSFAWTNSNNKTPRPYHDLNVAGMRAHAALKEEFGATPWFHQSGSLEWRVDPAEAAAQAEKVKRLRDWGYAAEFIDKKRLGELEPEIALDAVPDEAQIVFCPEEGWVDPVLYAGTMLRAARQRYGAALKTGVRITGLETRNGRVVGARDESGALHEADLVINCTGRWSNETVSQTAPNVPLAPTIGFLVFTPPVGVALRRPFHAPDVDVRPDGAGRLMVRKDSLDDRFAALESRTPDCEEARIAIASAAEILPGLKGVKAEAVRTTMRPIPADGLSTVGPARGVDGYYVVVTHSGVTLSPFLGQAVADEVLHGRQRPELEAFRPARFQA</sequence>
<evidence type="ECO:0000259" key="2">
    <source>
        <dbReference type="Pfam" id="PF01266"/>
    </source>
</evidence>
<evidence type="ECO:0000313" key="4">
    <source>
        <dbReference type="Proteomes" id="UP000619295"/>
    </source>
</evidence>
<dbReference type="PANTHER" id="PTHR13847:SF289">
    <property type="entry name" value="GLYCINE OXIDASE"/>
    <property type="match status" value="1"/>
</dbReference>
<dbReference type="PANTHER" id="PTHR13847">
    <property type="entry name" value="SARCOSINE DEHYDROGENASE-RELATED"/>
    <property type="match status" value="1"/>
</dbReference>
<dbReference type="InterPro" id="IPR036188">
    <property type="entry name" value="FAD/NAD-bd_sf"/>
</dbReference>
<proteinExistence type="predicted"/>
<protein>
    <submittedName>
        <fullName evidence="3">FAD-binding oxidoreductase</fullName>
    </submittedName>
</protein>
<reference evidence="3" key="1">
    <citation type="submission" date="2020-09" db="EMBL/GenBank/DDBJ databases">
        <title>Bosea spartocytisi sp. nov. a root nodule endophyte of Spartocytisus supranubius in the high mountain ecosystem fo the Teide National Park (Canary Islands, Spain).</title>
        <authorList>
            <person name="Pulido-Suarez L."/>
            <person name="Peix A."/>
            <person name="Igual J.M."/>
            <person name="Socas-Perez N."/>
            <person name="Velazquez E."/>
            <person name="Flores-Felix J.D."/>
            <person name="Leon-Barrios M."/>
        </authorList>
    </citation>
    <scope>NUCLEOTIDE SEQUENCE</scope>
    <source>
        <strain evidence="3">SSUT16</strain>
    </source>
</reference>
<feature type="domain" description="FAD dependent oxidoreductase" evidence="2">
    <location>
        <begin position="4"/>
        <end position="349"/>
    </location>
</feature>
<name>A0A927EFI0_9HYPH</name>
<evidence type="ECO:0000256" key="1">
    <source>
        <dbReference type="ARBA" id="ARBA00023002"/>
    </source>
</evidence>
<dbReference type="Pfam" id="PF01266">
    <property type="entry name" value="DAO"/>
    <property type="match status" value="1"/>
</dbReference>
<dbReference type="AlphaFoldDB" id="A0A927EFI0"/>
<gene>
    <name evidence="3" type="ORF">IED13_23185</name>
</gene>
<evidence type="ECO:0000313" key="3">
    <source>
        <dbReference type="EMBL" id="MBD3848611.1"/>
    </source>
</evidence>
<dbReference type="GO" id="GO:0016491">
    <property type="term" value="F:oxidoreductase activity"/>
    <property type="evidence" value="ECO:0007669"/>
    <property type="project" value="UniProtKB-KW"/>
</dbReference>
<dbReference type="SUPFAM" id="SSF51905">
    <property type="entry name" value="FAD/NAD(P)-binding domain"/>
    <property type="match status" value="1"/>
</dbReference>
<keyword evidence="1" id="KW-0560">Oxidoreductase</keyword>
<organism evidence="3 4">
    <name type="scientific">Bosea spartocytisi</name>
    <dbReference type="NCBI Taxonomy" id="2773451"/>
    <lineage>
        <taxon>Bacteria</taxon>
        <taxon>Pseudomonadati</taxon>
        <taxon>Pseudomonadota</taxon>
        <taxon>Alphaproteobacteria</taxon>
        <taxon>Hyphomicrobiales</taxon>
        <taxon>Boseaceae</taxon>
        <taxon>Bosea</taxon>
    </lineage>
</organism>
<dbReference type="RefSeq" id="WP_191125611.1">
    <property type="nucleotide sequence ID" value="NZ_JACXWY010000020.1"/>
</dbReference>